<dbReference type="PANTHER" id="PTHR22939:SF130">
    <property type="entry name" value="PERIPLASMIC SERINE ENDOPROTEASE DEGP-LIKE-RELATED"/>
    <property type="match status" value="1"/>
</dbReference>
<organism evidence="18">
    <name type="scientific">OCS116 cluster bacterium</name>
    <dbReference type="NCBI Taxonomy" id="2030921"/>
    <lineage>
        <taxon>Bacteria</taxon>
        <taxon>Pseudomonadati</taxon>
        <taxon>Pseudomonadota</taxon>
        <taxon>Alphaproteobacteria</taxon>
        <taxon>OCS116 cluster</taxon>
    </lineage>
</organism>
<dbReference type="GO" id="GO:0006508">
    <property type="term" value="P:proteolysis"/>
    <property type="evidence" value="ECO:0007669"/>
    <property type="project" value="UniProtKB-KW"/>
</dbReference>
<evidence type="ECO:0000256" key="16">
    <source>
        <dbReference type="SAM" id="MobiDB-lite"/>
    </source>
</evidence>
<evidence type="ECO:0000313" key="18">
    <source>
        <dbReference type="EMBL" id="PCI97498.1"/>
    </source>
</evidence>
<evidence type="ECO:0000256" key="11">
    <source>
        <dbReference type="ARBA" id="ARBA00022825"/>
    </source>
</evidence>
<keyword evidence="8" id="KW-0677">Repeat</keyword>
<dbReference type="CDD" id="cd10839">
    <property type="entry name" value="cpPDZ1_DegP-like"/>
    <property type="match status" value="1"/>
</dbReference>
<evidence type="ECO:0000256" key="2">
    <source>
        <dbReference type="ARBA" id="ARBA00004418"/>
    </source>
</evidence>
<gene>
    <name evidence="18" type="ORF">COB13_15640</name>
</gene>
<sequence length="513" mass="54932">MSIATEIATFGQQIIHKSSKTAAVASIVFMSVFSFSAAQAVGLGPDTIADMVEENLDAVVNISTTRLIDARRTIDMPNMPEGSPFEDLFKQFFNEKLFEQNGKNGQGSGNGKDGRPPKRQQERVGSLGSGFVISDDGYVVTNAHVIADAEEITVIFNDGEELLAKVVGTDEKTDIALLKVEAKADLKFVEFGDNKKLRIGSWVVTIGNPFGLGVSVSAGIVSAKNRDIRSGPYDDFIQTDAGINKGNSGGPLFNLDGKVVGVNTALISPTGGSVGIGFSVPASTVEPVVAQLKEFGTTRRGWLGVIIQNVSDDIADSLGMDEAKGAFVSKIFQDSPAKDAGVKRGDVIIKFNDQDVEDQSALPRIVAATEIDKEVTVVVIRDGEEIELSVKVGLLKEGEKKALAEVQSEDVKTDAAIVLEMELQELNDEIIEQFKLDPETKGLMVMGVEADSAAAEKGVRPGDRILEAAQSEVNTYAELEAKIDQMKVKGRKSILLLIEQSNGNVRFVALPIQ</sequence>
<evidence type="ECO:0000256" key="9">
    <source>
        <dbReference type="ARBA" id="ARBA00022764"/>
    </source>
</evidence>
<dbReference type="SMART" id="SM00228">
    <property type="entry name" value="PDZ"/>
    <property type="match status" value="2"/>
</dbReference>
<dbReference type="Pfam" id="PF13365">
    <property type="entry name" value="Trypsin_2"/>
    <property type="match status" value="1"/>
</dbReference>
<dbReference type="InterPro" id="IPR001940">
    <property type="entry name" value="Peptidase_S1C"/>
</dbReference>
<feature type="domain" description="PDZ" evidence="17">
    <location>
        <begin position="292"/>
        <end position="383"/>
    </location>
</feature>
<dbReference type="EMBL" id="NVUS01000029">
    <property type="protein sequence ID" value="PCI97498.1"/>
    <property type="molecule type" value="Genomic_DNA"/>
</dbReference>
<keyword evidence="12" id="KW-0346">Stress response</keyword>
<feature type="binding site" evidence="15">
    <location>
        <begin position="246"/>
        <end position="248"/>
    </location>
    <ligand>
        <name>substrate</name>
    </ligand>
</feature>
<comment type="caution">
    <text evidence="18">The sequence shown here is derived from an EMBL/GenBank/DDBJ whole genome shotgun (WGS) entry which is preliminary data.</text>
</comment>
<dbReference type="InterPro" id="IPR009003">
    <property type="entry name" value="Peptidase_S1_PA"/>
</dbReference>
<feature type="active site" description="Charge relay system" evidence="14">
    <location>
        <position position="248"/>
    </location>
</feature>
<keyword evidence="10" id="KW-0378">Hydrolase</keyword>
<evidence type="ECO:0000256" key="13">
    <source>
        <dbReference type="ARBA" id="ARBA00032850"/>
    </source>
</evidence>
<accession>A0A2A4YRL6</accession>
<evidence type="ECO:0000259" key="17">
    <source>
        <dbReference type="PROSITE" id="PS50106"/>
    </source>
</evidence>
<feature type="active site" description="Charge relay system" evidence="14">
    <location>
        <position position="144"/>
    </location>
</feature>
<dbReference type="Pfam" id="PF13180">
    <property type="entry name" value="PDZ_2"/>
    <property type="match status" value="2"/>
</dbReference>
<dbReference type="SUPFAM" id="SSF50156">
    <property type="entry name" value="PDZ domain-like"/>
    <property type="match status" value="2"/>
</dbReference>
<feature type="region of interest" description="Disordered" evidence="16">
    <location>
        <begin position="100"/>
        <end position="124"/>
    </location>
</feature>
<feature type="binding site" evidence="15">
    <location>
        <position position="174"/>
    </location>
    <ligand>
        <name>substrate</name>
    </ligand>
</feature>
<evidence type="ECO:0000256" key="4">
    <source>
        <dbReference type="ARBA" id="ARBA00013035"/>
    </source>
</evidence>
<evidence type="ECO:0000256" key="15">
    <source>
        <dbReference type="PIRSR" id="PIRSR611782-2"/>
    </source>
</evidence>
<dbReference type="NCBIfam" id="TIGR02037">
    <property type="entry name" value="degP_htrA_DO"/>
    <property type="match status" value="1"/>
</dbReference>
<evidence type="ECO:0000256" key="8">
    <source>
        <dbReference type="ARBA" id="ARBA00022737"/>
    </source>
</evidence>
<comment type="subcellular location">
    <subcellularLocation>
        <location evidence="2">Periplasm</location>
    </subcellularLocation>
</comment>
<keyword evidence="9" id="KW-0574">Periplasm</keyword>
<dbReference type="SUPFAM" id="SSF50494">
    <property type="entry name" value="Trypsin-like serine proteases"/>
    <property type="match status" value="1"/>
</dbReference>
<evidence type="ECO:0000256" key="6">
    <source>
        <dbReference type="ARBA" id="ARBA00022670"/>
    </source>
</evidence>
<keyword evidence="6 18" id="KW-0645">Protease</keyword>
<evidence type="ECO:0000256" key="10">
    <source>
        <dbReference type="ARBA" id="ARBA00022801"/>
    </source>
</evidence>
<keyword evidence="11" id="KW-0720">Serine protease</keyword>
<feature type="compositionally biased region" description="Basic and acidic residues" evidence="16">
    <location>
        <begin position="112"/>
        <end position="122"/>
    </location>
</feature>
<name>A0A2A4YRL6_9PROT</name>
<dbReference type="PROSITE" id="PS50106">
    <property type="entry name" value="PDZ"/>
    <property type="match status" value="1"/>
</dbReference>
<protein>
    <recommendedName>
        <fullName evidence="5">Probable periplasmic serine endoprotease DegP-like</fullName>
        <ecNumber evidence="4">3.4.21.107</ecNumber>
    </recommendedName>
    <alternativeName>
        <fullName evidence="13">Protease Do</fullName>
    </alternativeName>
</protein>
<dbReference type="EC" id="3.4.21.107" evidence="4"/>
<dbReference type="GO" id="GO:0042597">
    <property type="term" value="C:periplasmic space"/>
    <property type="evidence" value="ECO:0007669"/>
    <property type="project" value="UniProtKB-SubCell"/>
</dbReference>
<evidence type="ECO:0000256" key="14">
    <source>
        <dbReference type="PIRSR" id="PIRSR611782-1"/>
    </source>
</evidence>
<proteinExistence type="inferred from homology"/>
<evidence type="ECO:0000256" key="1">
    <source>
        <dbReference type="ARBA" id="ARBA00001772"/>
    </source>
</evidence>
<evidence type="ECO:0000256" key="3">
    <source>
        <dbReference type="ARBA" id="ARBA00010541"/>
    </source>
</evidence>
<dbReference type="Gene3D" id="2.40.10.120">
    <property type="match status" value="1"/>
</dbReference>
<evidence type="ECO:0000256" key="5">
    <source>
        <dbReference type="ARBA" id="ARBA00013958"/>
    </source>
</evidence>
<dbReference type="PRINTS" id="PR00834">
    <property type="entry name" value="PROTEASES2C"/>
</dbReference>
<reference key="1">
    <citation type="submission" date="2017-08" db="EMBL/GenBank/DDBJ databases">
        <title>A dynamic microbial community with high functional redundancy inhabits the cold, oxic subseafloor aquifer.</title>
        <authorList>
            <person name="Tully B.J."/>
            <person name="Wheat C.G."/>
            <person name="Glazer B.T."/>
            <person name="Huber J.A."/>
        </authorList>
    </citation>
    <scope>NUCLEOTIDE SEQUENCE [LARGE SCALE GENOMIC DNA]</scope>
</reference>
<dbReference type="PANTHER" id="PTHR22939">
    <property type="entry name" value="SERINE PROTEASE FAMILY S1C HTRA-RELATED"/>
    <property type="match status" value="1"/>
</dbReference>
<dbReference type="GO" id="GO:0004252">
    <property type="term" value="F:serine-type endopeptidase activity"/>
    <property type="evidence" value="ECO:0007669"/>
    <property type="project" value="InterPro"/>
</dbReference>
<feature type="active site" description="Charge relay system" evidence="14">
    <location>
        <position position="174"/>
    </location>
</feature>
<reference evidence="18" key="2">
    <citation type="journal article" date="2018" name="ISME J.">
        <title>A dynamic microbial community with high functional redundancy inhabits the cold, oxic subseafloor aquifer.</title>
        <authorList>
            <person name="Tully B.J."/>
            <person name="Wheat C.G."/>
            <person name="Glazer B.T."/>
            <person name="Huber J.A."/>
        </authorList>
    </citation>
    <scope>NUCLEOTIDE SEQUENCE</scope>
    <source>
        <strain evidence="18">NORP83</strain>
    </source>
</reference>
<comment type="catalytic activity">
    <reaction evidence="1">
        <text>Acts on substrates that are at least partially unfolded. The cleavage site P1 residue is normally between a pair of hydrophobic residues, such as Val-|-Val.</text>
        <dbReference type="EC" id="3.4.21.107"/>
    </reaction>
</comment>
<dbReference type="InterPro" id="IPR011782">
    <property type="entry name" value="Pept_S1C_Do"/>
</dbReference>
<feature type="binding site" evidence="15">
    <location>
        <position position="144"/>
    </location>
    <ligand>
        <name>substrate</name>
    </ligand>
</feature>
<dbReference type="Gene3D" id="2.30.42.10">
    <property type="match status" value="2"/>
</dbReference>
<keyword evidence="7" id="KW-0732">Signal</keyword>
<dbReference type="InterPro" id="IPR036034">
    <property type="entry name" value="PDZ_sf"/>
</dbReference>
<evidence type="ECO:0000256" key="12">
    <source>
        <dbReference type="ARBA" id="ARBA00023016"/>
    </source>
</evidence>
<dbReference type="AlphaFoldDB" id="A0A2A4YRL6"/>
<evidence type="ECO:0000256" key="7">
    <source>
        <dbReference type="ARBA" id="ARBA00022729"/>
    </source>
</evidence>
<dbReference type="FunFam" id="2.40.10.120:FF:000007">
    <property type="entry name" value="Periplasmic serine endoprotease DegP-like"/>
    <property type="match status" value="1"/>
</dbReference>
<dbReference type="InterPro" id="IPR001478">
    <property type="entry name" value="PDZ"/>
</dbReference>
<comment type="similarity">
    <text evidence="3">Belongs to the peptidase S1C family.</text>
</comment>